<name>A0A124BXF8_ASPNG</name>
<evidence type="ECO:0000259" key="3">
    <source>
        <dbReference type="PROSITE" id="PS50075"/>
    </source>
</evidence>
<dbReference type="Gene3D" id="3.40.50.720">
    <property type="entry name" value="NAD(P)-binding Rossmann-like Domain"/>
    <property type="match status" value="1"/>
</dbReference>
<dbReference type="InterPro" id="IPR013120">
    <property type="entry name" value="FAR_NAD-bd"/>
</dbReference>
<dbReference type="Proteomes" id="UP000068243">
    <property type="component" value="Unassembled WGS sequence"/>
</dbReference>
<dbReference type="InterPro" id="IPR009081">
    <property type="entry name" value="PP-bd_ACP"/>
</dbReference>
<dbReference type="VEuPathDB" id="FungiDB:M747DRAFT_349919"/>
<dbReference type="Gene3D" id="3.40.50.12780">
    <property type="entry name" value="N-terminal domain of ligase-like"/>
    <property type="match status" value="1"/>
</dbReference>
<dbReference type="OMA" id="CIFYETP"/>
<comment type="caution">
    <text evidence="4">The sequence shown here is derived from an EMBL/GenBank/DDBJ whole genome shotgun (WGS) entry which is preliminary data.</text>
</comment>
<protein>
    <submittedName>
        <fullName evidence="4">NRPS-like enzyme</fullName>
    </submittedName>
</protein>
<dbReference type="InterPro" id="IPR006162">
    <property type="entry name" value="Ppantetheine_attach_site"/>
</dbReference>
<sequence length="1063" mass="119360">MGSADVSGRLLTQLLDQQAKDQPDRLYCLHPSSQEADCEWRCITFQQVSAAVNRVAWWIDSRLPGKKQQILAYIGTNDLRYLVFELACMKTGHAALLLSTRNSQAAFHHLLSKTDCSVLVDGSERPQLKKVVDQVEVACSDLGLERWRMDPVWDVFAASPVEPYPHQENFADIEDRPAIIIHSSGTTGLPKPVTLTHGYLATMDQMQTLPVPQGRETAQLFLRHKGEMRFCHGPLFHFIGIVCVFECIFYETPFLLSPDRPLTPDLFSRIMATPDPPRWCLIAPFALQDLWSSEKGRRAIQGFSAVNFGGAPLSSATGNAISSHFRLQTLMGSSETGYTPTLLCEDPADWDCFEWNPAFEHRMEEVGDGLWELVIPRPSSRRYHAIFHAFPNLSEYRTGDLFEPHPTKPHLWRSKGRADDIIVLNNGEKLNPIDAEHLLESHSLIHRAAIFGQNRFQVALLVQPLWDELPETWTPQWLKQALEPLVRNANGLLPAHGQIHHNRIAVASRDRPFALAPKGSLRRRETAQLYEDVINKLYSDATGNEGSINDVEKLQETTMEGIELWLQEAVSRILGGISVDLDADIVTLGMDSLQVVRLAQALQDAADRMRQSKQIAALWTSAVIYEQATVRRLASTLFQQLHGHLEAEGEKHTSSFWSREHQLTHAIWQQAQNLQLSGKTVLLTGSTGELGSYLLEELLQDPTIAQVYCLNRSGNAESRQLARFREKRLADGWLVDTSRVKFWQADLSQERLGLTADEYSYLRERVDIVFHNAWMVNFNLPLSSFRSQLEGTGRLLNLIKGSPRQAAFHFISSIAAVSGRPTIVPEIDHIAETLHGPSTVLSQGYAESKYAAEVLCDLVARETKQRIVVHRVGQLGGPTDAEAGMWTTRDWFPALVRTSQTMKELPDSIGSIPVDWVPIDVAARSIVQIACGRHNDRLASTGSNNAEVYHITNPHLGNWGPLAQIISQACSSRIIPLKEWVQNLTDRVSDLKLNEEILQDIPAASLLDFFRSLADSDGWIRPPADTTNSQKHSEALRALGPVDASLMKVWLRQWSDWIPELRV</sequence>
<proteinExistence type="predicted"/>
<dbReference type="SUPFAM" id="SSF51735">
    <property type="entry name" value="NAD(P)-binding Rossmann-fold domains"/>
    <property type="match status" value="1"/>
</dbReference>
<organism evidence="4 5">
    <name type="scientific">Aspergillus niger</name>
    <dbReference type="NCBI Taxonomy" id="5061"/>
    <lineage>
        <taxon>Eukaryota</taxon>
        <taxon>Fungi</taxon>
        <taxon>Dikarya</taxon>
        <taxon>Ascomycota</taxon>
        <taxon>Pezizomycotina</taxon>
        <taxon>Eurotiomycetes</taxon>
        <taxon>Eurotiomycetidae</taxon>
        <taxon>Eurotiales</taxon>
        <taxon>Aspergillaceae</taxon>
        <taxon>Aspergillus</taxon>
        <taxon>Aspergillus subgen. Circumdati</taxon>
    </lineage>
</organism>
<dbReference type="InterPro" id="IPR036736">
    <property type="entry name" value="ACP-like_sf"/>
</dbReference>
<dbReference type="Pfam" id="PF23562">
    <property type="entry name" value="AMP-binding_C_3"/>
    <property type="match status" value="1"/>
</dbReference>
<keyword evidence="1" id="KW-0596">Phosphopantetheine</keyword>
<dbReference type="PROSITE" id="PS50075">
    <property type="entry name" value="CARRIER"/>
    <property type="match status" value="1"/>
</dbReference>
<dbReference type="AlphaFoldDB" id="A0A124BXF8"/>
<dbReference type="PANTHER" id="PTHR43439:SF2">
    <property type="entry name" value="ENZYME, PUTATIVE (JCVI)-RELATED"/>
    <property type="match status" value="1"/>
</dbReference>
<dbReference type="VEuPathDB" id="FungiDB:An11g04250"/>
<dbReference type="Pfam" id="PF07993">
    <property type="entry name" value="NAD_binding_4"/>
    <property type="match status" value="1"/>
</dbReference>
<evidence type="ECO:0000313" key="5">
    <source>
        <dbReference type="Proteomes" id="UP000068243"/>
    </source>
</evidence>
<reference evidence="5" key="1">
    <citation type="journal article" date="2016" name="Genome Announc.">
        <title>Draft genome sequence of Aspergillus niger strain An76.</title>
        <authorList>
            <person name="Gong W."/>
            <person name="Cheng Z."/>
            <person name="Zhang H."/>
            <person name="Liu L."/>
            <person name="Gao P."/>
            <person name="Wang L."/>
        </authorList>
    </citation>
    <scope>NUCLEOTIDE SEQUENCE [LARGE SCALE GENOMIC DNA]</scope>
    <source>
        <strain evidence="5">An76</strain>
    </source>
</reference>
<dbReference type="OrthoDB" id="429813at2759"/>
<dbReference type="InterPro" id="IPR042099">
    <property type="entry name" value="ANL_N_sf"/>
</dbReference>
<dbReference type="EMBL" id="BCMY01000007">
    <property type="protein sequence ID" value="GAQ42288.1"/>
    <property type="molecule type" value="Genomic_DNA"/>
</dbReference>
<accession>A0A124BXF8</accession>
<dbReference type="InterPro" id="IPR020845">
    <property type="entry name" value="AMP-binding_CS"/>
</dbReference>
<dbReference type="SUPFAM" id="SSF47336">
    <property type="entry name" value="ACP-like"/>
    <property type="match status" value="1"/>
</dbReference>
<dbReference type="PROSITE" id="PS00012">
    <property type="entry name" value="PHOSPHOPANTETHEINE"/>
    <property type="match status" value="1"/>
</dbReference>
<dbReference type="InterPro" id="IPR036291">
    <property type="entry name" value="NAD(P)-bd_dom_sf"/>
</dbReference>
<dbReference type="Gene3D" id="1.10.1200.10">
    <property type="entry name" value="ACP-like"/>
    <property type="match status" value="1"/>
</dbReference>
<evidence type="ECO:0000313" key="4">
    <source>
        <dbReference type="EMBL" id="GAQ42288.1"/>
    </source>
</evidence>
<dbReference type="SUPFAM" id="SSF56801">
    <property type="entry name" value="Acetyl-CoA synthetase-like"/>
    <property type="match status" value="1"/>
</dbReference>
<evidence type="ECO:0000256" key="2">
    <source>
        <dbReference type="ARBA" id="ARBA00022553"/>
    </source>
</evidence>
<dbReference type="PROSITE" id="PS00455">
    <property type="entry name" value="AMP_BINDING"/>
    <property type="match status" value="1"/>
</dbReference>
<evidence type="ECO:0000256" key="1">
    <source>
        <dbReference type="ARBA" id="ARBA00022450"/>
    </source>
</evidence>
<gene>
    <name evidence="4" type="ORF">ABL_04949</name>
</gene>
<keyword evidence="2" id="KW-0597">Phosphoprotein</keyword>
<dbReference type="VEuPathDB" id="FungiDB:ASPNIDRAFT2_1154309"/>
<dbReference type="InterPro" id="IPR051414">
    <property type="entry name" value="Adenylate-forming_Reductase"/>
</dbReference>
<dbReference type="Pfam" id="PF00550">
    <property type="entry name" value="PP-binding"/>
    <property type="match status" value="1"/>
</dbReference>
<feature type="domain" description="Carrier" evidence="3">
    <location>
        <begin position="557"/>
        <end position="641"/>
    </location>
</feature>
<dbReference type="VEuPathDB" id="FungiDB:ATCC64974_90330"/>
<dbReference type="InterPro" id="IPR000873">
    <property type="entry name" value="AMP-dep_synth/lig_dom"/>
</dbReference>
<dbReference type="Pfam" id="PF00501">
    <property type="entry name" value="AMP-binding"/>
    <property type="match status" value="1"/>
</dbReference>
<dbReference type="PANTHER" id="PTHR43439">
    <property type="entry name" value="PHENYLACETATE-COENZYME A LIGASE"/>
    <property type="match status" value="1"/>
</dbReference>